<evidence type="ECO:0000256" key="1">
    <source>
        <dbReference type="ARBA" id="ARBA00007824"/>
    </source>
</evidence>
<dbReference type="PANTHER" id="PTHR13943">
    <property type="entry name" value="HRAS-LIKE SUPPRESSOR - RELATED"/>
    <property type="match status" value="1"/>
</dbReference>
<dbReference type="GO" id="GO:0016410">
    <property type="term" value="F:N-acyltransferase activity"/>
    <property type="evidence" value="ECO:0007669"/>
    <property type="project" value="TreeGrafter"/>
</dbReference>
<dbReference type="GO" id="GO:0005737">
    <property type="term" value="C:cytoplasm"/>
    <property type="evidence" value="ECO:0007669"/>
    <property type="project" value="TreeGrafter"/>
</dbReference>
<keyword evidence="4" id="KW-0443">Lipid metabolism</keyword>
<sequence length="198" mass="21662">MLAEGAVPFHSVGGLAEDTSYPNPGDLIEIKGQGYQHWALYVGDGYVIHVTAADGKGPPRSDTTETILTGMAKVKKELLEDHVAKKDEWCVNNKHDWYRPPFPLEDIIERAESWIDKEVPYDELGSNCERFMTTLRYGEGISDQVRHLLAARCSPRGWDTACTLHGDSQGPGVGSKAALPLGCPQPLHLEGHCALSAP</sequence>
<reference evidence="6" key="2">
    <citation type="submission" date="2025-09" db="UniProtKB">
        <authorList>
            <consortium name="Ensembl"/>
        </authorList>
    </citation>
    <scope>IDENTIFICATION</scope>
</reference>
<keyword evidence="7" id="KW-1185">Reference proteome</keyword>
<dbReference type="Pfam" id="PF04970">
    <property type="entry name" value="LRAT"/>
    <property type="match status" value="1"/>
</dbReference>
<evidence type="ECO:0000256" key="4">
    <source>
        <dbReference type="ARBA" id="ARBA00023098"/>
    </source>
</evidence>
<evidence type="ECO:0000313" key="6">
    <source>
        <dbReference type="Ensembl" id="ENSMCSP00000023110.1"/>
    </source>
</evidence>
<dbReference type="GO" id="GO:0004623">
    <property type="term" value="F:phospholipase A2 activity"/>
    <property type="evidence" value="ECO:0007669"/>
    <property type="project" value="TreeGrafter"/>
</dbReference>
<dbReference type="AlphaFoldDB" id="A0A8C5UQS6"/>
<dbReference type="PANTHER" id="PTHR13943:SF77">
    <property type="entry name" value="LRAT DOMAIN-CONTAINING PROTEIN"/>
    <property type="match status" value="1"/>
</dbReference>
<name>A0A8C5UQS6_9PASS</name>
<keyword evidence="2" id="KW-0808">Transferase</keyword>
<evidence type="ECO:0000256" key="3">
    <source>
        <dbReference type="ARBA" id="ARBA00022801"/>
    </source>
</evidence>
<dbReference type="InterPro" id="IPR051496">
    <property type="entry name" value="H-rev107_PLA/AT"/>
</dbReference>
<dbReference type="OrthoDB" id="421951at2759"/>
<evidence type="ECO:0000259" key="5">
    <source>
        <dbReference type="PROSITE" id="PS51934"/>
    </source>
</evidence>
<dbReference type="InterPro" id="IPR007053">
    <property type="entry name" value="LRAT_dom"/>
</dbReference>
<feature type="domain" description="LRAT" evidence="5">
    <location>
        <begin position="27"/>
        <end position="144"/>
    </location>
</feature>
<keyword evidence="3" id="KW-0378">Hydrolase</keyword>
<dbReference type="GO" id="GO:0070292">
    <property type="term" value="P:N-acylphosphatidylethanolamine metabolic process"/>
    <property type="evidence" value="ECO:0007669"/>
    <property type="project" value="TreeGrafter"/>
</dbReference>
<comment type="similarity">
    <text evidence="1">Belongs to the H-rev107 family.</text>
</comment>
<reference evidence="6" key="1">
    <citation type="submission" date="2025-08" db="UniProtKB">
        <authorList>
            <consortium name="Ensembl"/>
        </authorList>
    </citation>
    <scope>IDENTIFICATION</scope>
</reference>
<dbReference type="Proteomes" id="UP000694560">
    <property type="component" value="Unplaced"/>
</dbReference>
<dbReference type="PROSITE" id="PS51934">
    <property type="entry name" value="LRAT"/>
    <property type="match status" value="1"/>
</dbReference>
<organism evidence="6 7">
    <name type="scientific">Malurus cyaneus samueli</name>
    <dbReference type="NCBI Taxonomy" id="2593467"/>
    <lineage>
        <taxon>Eukaryota</taxon>
        <taxon>Metazoa</taxon>
        <taxon>Chordata</taxon>
        <taxon>Craniata</taxon>
        <taxon>Vertebrata</taxon>
        <taxon>Euteleostomi</taxon>
        <taxon>Archelosauria</taxon>
        <taxon>Archosauria</taxon>
        <taxon>Dinosauria</taxon>
        <taxon>Saurischia</taxon>
        <taxon>Theropoda</taxon>
        <taxon>Coelurosauria</taxon>
        <taxon>Aves</taxon>
        <taxon>Neognathae</taxon>
        <taxon>Neoaves</taxon>
        <taxon>Telluraves</taxon>
        <taxon>Australaves</taxon>
        <taxon>Passeriformes</taxon>
        <taxon>Meliphagoidea</taxon>
        <taxon>Maluridae</taxon>
        <taxon>Malurus</taxon>
    </lineage>
</organism>
<protein>
    <recommendedName>
        <fullName evidence="5">LRAT domain-containing protein</fullName>
    </recommendedName>
</protein>
<dbReference type="Ensembl" id="ENSMCST00000023692.1">
    <property type="protein sequence ID" value="ENSMCSP00000023110.1"/>
    <property type="gene ID" value="ENSMCSG00000016073.1"/>
</dbReference>
<evidence type="ECO:0000313" key="7">
    <source>
        <dbReference type="Proteomes" id="UP000694560"/>
    </source>
</evidence>
<dbReference type="Gene3D" id="3.90.1720.10">
    <property type="entry name" value="endopeptidase domain like (from Nostoc punctiforme)"/>
    <property type="match status" value="1"/>
</dbReference>
<dbReference type="GO" id="GO:0008970">
    <property type="term" value="F:phospholipase A1 activity"/>
    <property type="evidence" value="ECO:0007669"/>
    <property type="project" value="TreeGrafter"/>
</dbReference>
<evidence type="ECO:0000256" key="2">
    <source>
        <dbReference type="ARBA" id="ARBA00022679"/>
    </source>
</evidence>
<accession>A0A8C5UQS6</accession>
<proteinExistence type="inferred from homology"/>